<keyword evidence="5" id="KW-1185">Reference proteome</keyword>
<keyword evidence="1 2" id="KW-0732">Signal</keyword>
<evidence type="ECO:0000313" key="5">
    <source>
        <dbReference type="Proteomes" id="UP000218896"/>
    </source>
</evidence>
<evidence type="ECO:0000256" key="1">
    <source>
        <dbReference type="ARBA" id="ARBA00022729"/>
    </source>
</evidence>
<feature type="signal peptide" evidence="2">
    <location>
        <begin position="1"/>
        <end position="28"/>
    </location>
</feature>
<evidence type="ECO:0000256" key="2">
    <source>
        <dbReference type="SAM" id="SignalP"/>
    </source>
</evidence>
<organism evidence="4 5">
    <name type="scientific">Halovibrio salipaludis</name>
    <dbReference type="NCBI Taxonomy" id="2032626"/>
    <lineage>
        <taxon>Bacteria</taxon>
        <taxon>Pseudomonadati</taxon>
        <taxon>Pseudomonadota</taxon>
        <taxon>Gammaproteobacteria</taxon>
        <taxon>Oceanospirillales</taxon>
        <taxon>Halomonadaceae</taxon>
        <taxon>Halovibrio</taxon>
    </lineage>
</organism>
<accession>A0A2A2F2M6</accession>
<protein>
    <recommendedName>
        <fullName evidence="3">Outer membrane protein beta-barrel domain-containing protein</fullName>
    </recommendedName>
</protein>
<proteinExistence type="predicted"/>
<gene>
    <name evidence="4" type="ORF">CK501_11775</name>
</gene>
<sequence>MGFRDTTSMKRIIILGALLLVTSPFAVAGPQRPIDQGTTFLGAQYARLTFSSDRLITSATPSMITLRGGVFVLDYIAVEARYGTGIENESALAPDGELVNTKVQHFGSTYMTAHAPIGSRSSFYIFGGFSEFKARFERPDSTLNKSEFSGSYGAGFQINFSRAAGLNIEYNRFLEKQGHRLYGFSIGTQLYF</sequence>
<dbReference type="Proteomes" id="UP000218896">
    <property type="component" value="Unassembled WGS sequence"/>
</dbReference>
<feature type="chain" id="PRO_5012606910" description="Outer membrane protein beta-barrel domain-containing protein" evidence="2">
    <location>
        <begin position="29"/>
        <end position="192"/>
    </location>
</feature>
<dbReference type="InterPro" id="IPR027385">
    <property type="entry name" value="Beta-barrel_OMP"/>
</dbReference>
<comment type="caution">
    <text evidence="4">The sequence shown here is derived from an EMBL/GenBank/DDBJ whole genome shotgun (WGS) entry which is preliminary data.</text>
</comment>
<dbReference type="Gene3D" id="2.40.160.20">
    <property type="match status" value="1"/>
</dbReference>
<dbReference type="AlphaFoldDB" id="A0A2A2F2M6"/>
<dbReference type="SUPFAM" id="SSF56925">
    <property type="entry name" value="OMPA-like"/>
    <property type="match status" value="1"/>
</dbReference>
<dbReference type="InterPro" id="IPR011250">
    <property type="entry name" value="OMP/PagP_B-barrel"/>
</dbReference>
<feature type="domain" description="Outer membrane protein beta-barrel" evidence="3">
    <location>
        <begin position="20"/>
        <end position="176"/>
    </location>
</feature>
<evidence type="ECO:0000313" key="4">
    <source>
        <dbReference type="EMBL" id="PAU79871.1"/>
    </source>
</evidence>
<dbReference type="EMBL" id="NSKD01000005">
    <property type="protein sequence ID" value="PAU79871.1"/>
    <property type="molecule type" value="Genomic_DNA"/>
</dbReference>
<dbReference type="Pfam" id="PF13505">
    <property type="entry name" value="OMP_b-brl"/>
    <property type="match status" value="1"/>
</dbReference>
<evidence type="ECO:0000259" key="3">
    <source>
        <dbReference type="Pfam" id="PF13505"/>
    </source>
</evidence>
<reference evidence="4 5" key="1">
    <citation type="submission" date="2017-08" db="EMBL/GenBank/DDBJ databases">
        <title>Halovibrio sewagensis sp. nov., isolated from wastewater of high salinity.</title>
        <authorList>
            <person name="Dong X."/>
            <person name="Zhang G."/>
        </authorList>
    </citation>
    <scope>NUCLEOTIDE SEQUENCE [LARGE SCALE GENOMIC DNA]</scope>
    <source>
        <strain evidence="4 5">YL5-2</strain>
    </source>
</reference>
<name>A0A2A2F2M6_9GAMM</name>